<proteinExistence type="predicted"/>
<accession>H5SC99</accession>
<evidence type="ECO:0000313" key="2">
    <source>
        <dbReference type="EMBL" id="BAL53785.1"/>
    </source>
</evidence>
<sequence length="170" mass="18322">MFNALRASFARDLRGAGLDINAYASIMGHTPVTAVGHYRCITECDIRKVQELRFDTRAEPTAAPGVRMNAIAPGPGEPLSEPHDPTAETEGEPTRAMPAGDRRTKKRTSSALKSALVASCVELPRAEPLRGNPSPSLALCNSLQHNADICDSKKWAQQDSNLRPTDSVCL</sequence>
<protein>
    <submittedName>
        <fullName evidence="2">Uncharacterized protein</fullName>
    </submittedName>
</protein>
<evidence type="ECO:0000256" key="1">
    <source>
        <dbReference type="SAM" id="MobiDB-lite"/>
    </source>
</evidence>
<gene>
    <name evidence="2" type="ORF">HGMM_F08F10C04</name>
</gene>
<name>H5SC99_9BACT</name>
<reference evidence="2" key="2">
    <citation type="journal article" date="2012" name="PLoS ONE">
        <title>A Deeply Branching Thermophilic Bacterium with an Ancient Acetyl-CoA Pathway Dominates a Subsurface Ecosystem.</title>
        <authorList>
            <person name="Takami H."/>
            <person name="Noguchi H."/>
            <person name="Takaki Y."/>
            <person name="Uchiyama I."/>
            <person name="Toyoda A."/>
            <person name="Nishi S."/>
            <person name="Chee G.-J."/>
            <person name="Arai W."/>
            <person name="Nunoura T."/>
            <person name="Itoh T."/>
            <person name="Hattori M."/>
            <person name="Takai K."/>
        </authorList>
    </citation>
    <scope>NUCLEOTIDE SEQUENCE</scope>
</reference>
<dbReference type="EMBL" id="AP011667">
    <property type="protein sequence ID" value="BAL53785.1"/>
    <property type="molecule type" value="Genomic_DNA"/>
</dbReference>
<reference evidence="2" key="1">
    <citation type="journal article" date="2005" name="Environ. Microbiol.">
        <title>Genetic and functional properties of uncultivated thermophilic crenarchaeotes from a subsurface gold mine as revealed by analysis of genome fragments.</title>
        <authorList>
            <person name="Nunoura T."/>
            <person name="Hirayama H."/>
            <person name="Takami H."/>
            <person name="Oida H."/>
            <person name="Nishi S."/>
            <person name="Shimamura S."/>
            <person name="Suzuki Y."/>
            <person name="Inagaki F."/>
            <person name="Takai K."/>
            <person name="Nealson K.H."/>
            <person name="Horikoshi K."/>
        </authorList>
    </citation>
    <scope>NUCLEOTIDE SEQUENCE</scope>
</reference>
<organism evidence="2">
    <name type="scientific">uncultured Planctomycetota bacterium</name>
    <dbReference type="NCBI Taxonomy" id="120965"/>
    <lineage>
        <taxon>Bacteria</taxon>
        <taxon>Pseudomonadati</taxon>
        <taxon>Planctomycetota</taxon>
        <taxon>environmental samples</taxon>
    </lineage>
</organism>
<dbReference type="AlphaFoldDB" id="H5SC99"/>
<feature type="region of interest" description="Disordered" evidence="1">
    <location>
        <begin position="66"/>
        <end position="108"/>
    </location>
</feature>